<evidence type="ECO:0008006" key="5">
    <source>
        <dbReference type="Google" id="ProtNLM"/>
    </source>
</evidence>
<dbReference type="EMBL" id="QKWJ01000002">
    <property type="protein sequence ID" value="RDK11911.1"/>
    <property type="molecule type" value="Genomic_DNA"/>
</dbReference>
<dbReference type="PANTHER" id="PTHR12128:SF66">
    <property type="entry name" value="4-HYDROXY-2-OXOGLUTARATE ALDOLASE, MITOCHONDRIAL"/>
    <property type="match status" value="1"/>
</dbReference>
<comment type="caution">
    <text evidence="3">The sequence shown here is derived from an EMBL/GenBank/DDBJ whole genome shotgun (WGS) entry which is preliminary data.</text>
</comment>
<proteinExistence type="inferred from homology"/>
<accession>A0A370P219</accession>
<dbReference type="InterPro" id="IPR013785">
    <property type="entry name" value="Aldolase_TIM"/>
</dbReference>
<evidence type="ECO:0000313" key="3">
    <source>
        <dbReference type="EMBL" id="RDK11911.1"/>
    </source>
</evidence>
<comment type="similarity">
    <text evidence="1">Belongs to the DapA family.</text>
</comment>
<reference evidence="3 4" key="1">
    <citation type="submission" date="2018-06" db="EMBL/GenBank/DDBJ databases">
        <authorList>
            <person name="Feng T."/>
            <person name="Jeon C.O."/>
        </authorList>
    </citation>
    <scope>NUCLEOTIDE SEQUENCE [LARGE SCALE GENOMIC DNA]</scope>
    <source>
        <strain evidence="3 4">S23</strain>
    </source>
</reference>
<gene>
    <name evidence="3" type="ORF">DN412_03200</name>
</gene>
<dbReference type="InterPro" id="IPR002220">
    <property type="entry name" value="DapA-like"/>
</dbReference>
<protein>
    <recommendedName>
        <fullName evidence="5">Dihydrodipicolinate synthase family protein</fullName>
    </recommendedName>
</protein>
<dbReference type="SMART" id="SM01130">
    <property type="entry name" value="DHDPS"/>
    <property type="match status" value="1"/>
</dbReference>
<evidence type="ECO:0000313" key="4">
    <source>
        <dbReference type="Proteomes" id="UP000255165"/>
    </source>
</evidence>
<organism evidence="3 4">
    <name type="scientific">Cupriavidus lacunae</name>
    <dbReference type="NCBI Taxonomy" id="2666307"/>
    <lineage>
        <taxon>Bacteria</taxon>
        <taxon>Pseudomonadati</taxon>
        <taxon>Pseudomonadota</taxon>
        <taxon>Betaproteobacteria</taxon>
        <taxon>Burkholderiales</taxon>
        <taxon>Burkholderiaceae</taxon>
        <taxon>Cupriavidus</taxon>
    </lineage>
</organism>
<keyword evidence="4" id="KW-1185">Reference proteome</keyword>
<dbReference type="Proteomes" id="UP000255165">
    <property type="component" value="Unassembled WGS sequence"/>
</dbReference>
<dbReference type="Gene3D" id="3.20.20.70">
    <property type="entry name" value="Aldolase class I"/>
    <property type="match status" value="1"/>
</dbReference>
<dbReference type="GO" id="GO:0008840">
    <property type="term" value="F:4-hydroxy-tetrahydrodipicolinate synthase activity"/>
    <property type="evidence" value="ECO:0007669"/>
    <property type="project" value="TreeGrafter"/>
</dbReference>
<dbReference type="CDD" id="cd00408">
    <property type="entry name" value="DHDPS-like"/>
    <property type="match status" value="1"/>
</dbReference>
<dbReference type="AlphaFoldDB" id="A0A370P219"/>
<keyword evidence="2" id="KW-0456">Lyase</keyword>
<evidence type="ECO:0000256" key="2">
    <source>
        <dbReference type="ARBA" id="ARBA00023239"/>
    </source>
</evidence>
<sequence length="378" mass="42382">MKTTKDGLHRSPDERWASCSSRFSSNRRKFPGGRLMETITSVTTNKWGKAAGKGPLGLDWSGCYPATVIPFTDRTCREIDEDAFRILVRDLLESDIAGIDPNEVEGLSRQETIRLMQIAKEEVRGRVPVTGKVEARNGQWTWDLIQEAEKVIEAGADVLYLHPWPEGDNMEDFVNLYKTFDKAFDVPIIALMVGVPVPVIKEISLACKNIAAWKFYAGEDLRLMKQLVWSLQEAEAVTGRHISPLRGGDESLVECLMNGAEGNFNGAASWRGREDVAIYQAVNRGDLNEAFAIQKKIEAATEAVRGRHGSKTLPFWRFPHRYKLAAWLLGKVPNPYARLPRIAFSDEEVLLVRDALIRSGFEVVREPGECRNLGSSSY</sequence>
<name>A0A370P219_9BURK</name>
<dbReference type="SUPFAM" id="SSF51569">
    <property type="entry name" value="Aldolase"/>
    <property type="match status" value="1"/>
</dbReference>
<evidence type="ECO:0000256" key="1">
    <source>
        <dbReference type="ARBA" id="ARBA00007592"/>
    </source>
</evidence>
<dbReference type="Pfam" id="PF00701">
    <property type="entry name" value="DHDPS"/>
    <property type="match status" value="1"/>
</dbReference>
<dbReference type="PANTHER" id="PTHR12128">
    <property type="entry name" value="DIHYDRODIPICOLINATE SYNTHASE"/>
    <property type="match status" value="1"/>
</dbReference>